<evidence type="ECO:0000256" key="1">
    <source>
        <dbReference type="SAM" id="MobiDB-lite"/>
    </source>
</evidence>
<feature type="region of interest" description="Disordered" evidence="1">
    <location>
        <begin position="312"/>
        <end position="335"/>
    </location>
</feature>
<dbReference type="Pfam" id="PF05699">
    <property type="entry name" value="Dimer_Tnp_hAT"/>
    <property type="match status" value="1"/>
</dbReference>
<dbReference type="GO" id="GO:0046983">
    <property type="term" value="F:protein dimerization activity"/>
    <property type="evidence" value="ECO:0007669"/>
    <property type="project" value="InterPro"/>
</dbReference>
<proteinExistence type="predicted"/>
<name>A0A164SF11_9CRUS</name>
<dbReference type="InterPro" id="IPR012337">
    <property type="entry name" value="RNaseH-like_sf"/>
</dbReference>
<reference evidence="3 4" key="1">
    <citation type="submission" date="2016-03" db="EMBL/GenBank/DDBJ databases">
        <title>EvidentialGene: Evidence-directed Construction of Genes on Genomes.</title>
        <authorList>
            <person name="Gilbert D.G."/>
            <person name="Choi J.-H."/>
            <person name="Mockaitis K."/>
            <person name="Colbourne J."/>
            <person name="Pfrender M."/>
        </authorList>
    </citation>
    <scope>NUCLEOTIDE SEQUENCE [LARGE SCALE GENOMIC DNA]</scope>
    <source>
        <strain evidence="3 4">Xinb3</strain>
        <tissue evidence="3">Complete organism</tissue>
    </source>
</reference>
<dbReference type="PANTHER" id="PTHR47501">
    <property type="entry name" value="TRANSPOSASE-RELATED"/>
    <property type="match status" value="1"/>
</dbReference>
<sequence>MWKNSCLQMKQQPSVKEGSNVSTGIPIRSEMMTQTDLNDMVLVPPPTSPTTTTTYNSQMTTTMKKWFTSKLGDILDKRPSATKSTGSPQITLPVHRRCACHLLNLVSKADVDKIADILFTELRSNVEEKLKMLWNKHSSSSNHSDTIHRHLGQLVMRKKGKSLRKLLDDFKIPFFTPSEEQYMKEYTKIMKSVVEALEILQGDKNVGLGYLLPTITVLKSNLSLLQDDSSIFHCQPLISGILDAIDSNSIISPPTDPTDSITCLTIKKLWLVAISNPMYKTSWLEDDADVRKALSLIRCEFQRHKDYVNGDSDISNGSSNETSSSKSEHCPAKRSKHPKNFFAKFVKRNPKNKVDEVDMFLKDCSSIIHIEYKYIPCSLHIEAKLVNYPTILKIYKRFNAALPSSASLERLFSQGGLILTPKRSSLSDPYFEMLLFLKVNHPAFTVC</sequence>
<dbReference type="EMBL" id="LRGB01002056">
    <property type="protein sequence ID" value="KZS09562.1"/>
    <property type="molecule type" value="Genomic_DNA"/>
</dbReference>
<evidence type="ECO:0000313" key="4">
    <source>
        <dbReference type="Proteomes" id="UP000076858"/>
    </source>
</evidence>
<protein>
    <recommendedName>
        <fullName evidence="2">HAT C-terminal dimerisation domain-containing protein</fullName>
    </recommendedName>
</protein>
<dbReference type="OrthoDB" id="6630171at2759"/>
<dbReference type="AlphaFoldDB" id="A0A164SF11"/>
<feature type="compositionally biased region" description="Low complexity" evidence="1">
    <location>
        <begin position="312"/>
        <end position="325"/>
    </location>
</feature>
<evidence type="ECO:0000259" key="2">
    <source>
        <dbReference type="Pfam" id="PF05699"/>
    </source>
</evidence>
<accession>A0A164SF11</accession>
<comment type="caution">
    <text evidence="3">The sequence shown here is derived from an EMBL/GenBank/DDBJ whole genome shotgun (WGS) entry which is preliminary data.</text>
</comment>
<keyword evidence="4" id="KW-1185">Reference proteome</keyword>
<dbReference type="SUPFAM" id="SSF53098">
    <property type="entry name" value="Ribonuclease H-like"/>
    <property type="match status" value="1"/>
</dbReference>
<evidence type="ECO:0000313" key="3">
    <source>
        <dbReference type="EMBL" id="KZS09562.1"/>
    </source>
</evidence>
<dbReference type="InterPro" id="IPR008906">
    <property type="entry name" value="HATC_C_dom"/>
</dbReference>
<feature type="region of interest" description="Disordered" evidence="1">
    <location>
        <begin position="1"/>
        <end position="22"/>
    </location>
</feature>
<gene>
    <name evidence="3" type="ORF">APZ42_026183</name>
</gene>
<dbReference type="Proteomes" id="UP000076858">
    <property type="component" value="Unassembled WGS sequence"/>
</dbReference>
<dbReference type="STRING" id="35525.A0A164SF11"/>
<feature type="domain" description="HAT C-terminal dimerisation" evidence="2">
    <location>
        <begin position="386"/>
        <end position="438"/>
    </location>
</feature>
<organism evidence="3 4">
    <name type="scientific">Daphnia magna</name>
    <dbReference type="NCBI Taxonomy" id="35525"/>
    <lineage>
        <taxon>Eukaryota</taxon>
        <taxon>Metazoa</taxon>
        <taxon>Ecdysozoa</taxon>
        <taxon>Arthropoda</taxon>
        <taxon>Crustacea</taxon>
        <taxon>Branchiopoda</taxon>
        <taxon>Diplostraca</taxon>
        <taxon>Cladocera</taxon>
        <taxon>Anomopoda</taxon>
        <taxon>Daphniidae</taxon>
        <taxon>Daphnia</taxon>
    </lineage>
</organism>